<comment type="caution">
    <text evidence="12">The sequence shown here is derived from an EMBL/GenBank/DDBJ whole genome shotgun (WGS) entry which is preliminary data.</text>
</comment>
<protein>
    <recommendedName>
        <fullName evidence="11">GOLD domain-containing protein</fullName>
    </recommendedName>
</protein>
<evidence type="ECO:0000256" key="5">
    <source>
        <dbReference type="ARBA" id="ARBA00022989"/>
    </source>
</evidence>
<feature type="chain" id="PRO_5044022919" description="GOLD domain-containing protein" evidence="10">
    <location>
        <begin position="23"/>
        <end position="233"/>
    </location>
</feature>
<evidence type="ECO:0000256" key="3">
    <source>
        <dbReference type="ARBA" id="ARBA00022692"/>
    </source>
</evidence>
<dbReference type="SMART" id="SM01190">
    <property type="entry name" value="EMP24_GP25L"/>
    <property type="match status" value="1"/>
</dbReference>
<accession>A0AAV5TP29</accession>
<keyword evidence="13" id="KW-1185">Reference proteome</keyword>
<dbReference type="PANTHER" id="PTHR22811">
    <property type="entry name" value="TRANSMEMBRANE EMP24 DOMAIN-CONTAINING PROTEIN"/>
    <property type="match status" value="1"/>
</dbReference>
<evidence type="ECO:0000259" key="11">
    <source>
        <dbReference type="PROSITE" id="PS50866"/>
    </source>
</evidence>
<proteinExistence type="inferred from homology"/>
<reference evidence="12" key="1">
    <citation type="submission" date="2023-10" db="EMBL/GenBank/DDBJ databases">
        <title>Genome assembly of Pristionchus species.</title>
        <authorList>
            <person name="Yoshida K."/>
            <person name="Sommer R.J."/>
        </authorList>
    </citation>
    <scope>NUCLEOTIDE SEQUENCE</scope>
    <source>
        <strain evidence="12">RS0144</strain>
    </source>
</reference>
<dbReference type="InterPro" id="IPR015720">
    <property type="entry name" value="Emp24-like"/>
</dbReference>
<feature type="domain" description="GOLD" evidence="11">
    <location>
        <begin position="36"/>
        <end position="119"/>
    </location>
</feature>
<keyword evidence="5 9" id="KW-1133">Transmembrane helix</keyword>
<evidence type="ECO:0000256" key="2">
    <source>
        <dbReference type="ARBA" id="ARBA00007104"/>
    </source>
</evidence>
<dbReference type="AlphaFoldDB" id="A0AAV5TP29"/>
<evidence type="ECO:0000256" key="1">
    <source>
        <dbReference type="ARBA" id="ARBA00004479"/>
    </source>
</evidence>
<keyword evidence="4 10" id="KW-0732">Signal</keyword>
<keyword evidence="3 8" id="KW-0812">Transmembrane</keyword>
<sequence>ITQMRFLPSSSILLLTLGIALGGEYDFTIEVPAGKFQCYFQTVDNTKYKTLEIDYQVIDGGDLNINFMLMLGANVLAQEAMKTDGSHKIELKESGDYQVCFDNSFSYQTRKVVFFEMFLFDNLGQLDELDIGRIGAQPDGGFVKKMEELGISIESFHASAQRIKNELNKVEYHQSLMRAHEARDRAIMGANLDRVTLWSIIHTVVLIGVGLIQVWMIRSLFESNSKMGKMLRN</sequence>
<dbReference type="GO" id="GO:0016020">
    <property type="term" value="C:membrane"/>
    <property type="evidence" value="ECO:0007669"/>
    <property type="project" value="UniProtKB-SubCell"/>
</dbReference>
<evidence type="ECO:0000256" key="7">
    <source>
        <dbReference type="ARBA" id="ARBA00037847"/>
    </source>
</evidence>
<organism evidence="12 13">
    <name type="scientific">Pristionchus entomophagus</name>
    <dbReference type="NCBI Taxonomy" id="358040"/>
    <lineage>
        <taxon>Eukaryota</taxon>
        <taxon>Metazoa</taxon>
        <taxon>Ecdysozoa</taxon>
        <taxon>Nematoda</taxon>
        <taxon>Chromadorea</taxon>
        <taxon>Rhabditida</taxon>
        <taxon>Rhabditina</taxon>
        <taxon>Diplogasteromorpha</taxon>
        <taxon>Diplogasteroidea</taxon>
        <taxon>Neodiplogasteridae</taxon>
        <taxon>Pristionchus</taxon>
    </lineage>
</organism>
<evidence type="ECO:0000256" key="6">
    <source>
        <dbReference type="ARBA" id="ARBA00023136"/>
    </source>
</evidence>
<feature type="transmembrane region" description="Helical" evidence="9">
    <location>
        <begin position="195"/>
        <end position="217"/>
    </location>
</feature>
<evidence type="ECO:0000256" key="9">
    <source>
        <dbReference type="SAM" id="Phobius"/>
    </source>
</evidence>
<name>A0AAV5TP29_9BILA</name>
<dbReference type="SUPFAM" id="SSF101576">
    <property type="entry name" value="Supernatant protein factor (SPF), C-terminal domain"/>
    <property type="match status" value="1"/>
</dbReference>
<dbReference type="Pfam" id="PF01105">
    <property type="entry name" value="EMP24_GP25L"/>
    <property type="match status" value="1"/>
</dbReference>
<dbReference type="Proteomes" id="UP001432027">
    <property type="component" value="Unassembled WGS sequence"/>
</dbReference>
<dbReference type="InterPro" id="IPR036598">
    <property type="entry name" value="GOLD_dom_sf"/>
</dbReference>
<evidence type="ECO:0000313" key="13">
    <source>
        <dbReference type="Proteomes" id="UP001432027"/>
    </source>
</evidence>
<evidence type="ECO:0000256" key="8">
    <source>
        <dbReference type="RuleBase" id="RU003827"/>
    </source>
</evidence>
<comment type="similarity">
    <text evidence="2 8">Belongs to the EMP24/GP25L family.</text>
</comment>
<dbReference type="PROSITE" id="PS50866">
    <property type="entry name" value="GOLD"/>
    <property type="match status" value="1"/>
</dbReference>
<dbReference type="GO" id="GO:0012505">
    <property type="term" value="C:endomembrane system"/>
    <property type="evidence" value="ECO:0007669"/>
    <property type="project" value="UniProtKB-SubCell"/>
</dbReference>
<evidence type="ECO:0000313" key="12">
    <source>
        <dbReference type="EMBL" id="GMS96086.1"/>
    </source>
</evidence>
<dbReference type="EMBL" id="BTSX01000004">
    <property type="protein sequence ID" value="GMS96086.1"/>
    <property type="molecule type" value="Genomic_DNA"/>
</dbReference>
<evidence type="ECO:0000256" key="10">
    <source>
        <dbReference type="SAM" id="SignalP"/>
    </source>
</evidence>
<comment type="subcellular location">
    <subcellularLocation>
        <location evidence="7">Endomembrane system</location>
        <topology evidence="7">Single-pass membrane protein</topology>
    </subcellularLocation>
    <subcellularLocation>
        <location evidence="1 8">Membrane</location>
        <topology evidence="1 8">Single-pass type I membrane protein</topology>
    </subcellularLocation>
</comment>
<keyword evidence="6 9" id="KW-0472">Membrane</keyword>
<gene>
    <name evidence="12" type="ORF">PENTCL1PPCAC_18261</name>
</gene>
<dbReference type="InterPro" id="IPR009038">
    <property type="entry name" value="GOLD_dom"/>
</dbReference>
<evidence type="ECO:0000256" key="4">
    <source>
        <dbReference type="ARBA" id="ARBA00022729"/>
    </source>
</evidence>
<feature type="signal peptide" evidence="10">
    <location>
        <begin position="1"/>
        <end position="22"/>
    </location>
</feature>
<dbReference type="Gene3D" id="2.60.120.680">
    <property type="entry name" value="GOLD domain"/>
    <property type="match status" value="1"/>
</dbReference>
<feature type="non-terminal residue" evidence="12">
    <location>
        <position position="1"/>
    </location>
</feature>